<evidence type="ECO:0000256" key="5">
    <source>
        <dbReference type="ARBA" id="ARBA00022898"/>
    </source>
</evidence>
<evidence type="ECO:0000313" key="10">
    <source>
        <dbReference type="Proteomes" id="UP000000759"/>
    </source>
</evidence>
<feature type="region of interest" description="Disordered" evidence="7">
    <location>
        <begin position="1"/>
        <end position="27"/>
    </location>
</feature>
<accession>B5Y590</accession>
<dbReference type="GO" id="GO:0004838">
    <property type="term" value="F:L-tyrosine-2-oxoglutarate transaminase activity"/>
    <property type="evidence" value="ECO:0007669"/>
    <property type="project" value="TreeGrafter"/>
</dbReference>
<evidence type="ECO:0000256" key="3">
    <source>
        <dbReference type="ARBA" id="ARBA00022576"/>
    </source>
</evidence>
<dbReference type="HOGENOM" id="CLU_017584_4_2_1"/>
<evidence type="ECO:0000256" key="4">
    <source>
        <dbReference type="ARBA" id="ARBA00022679"/>
    </source>
</evidence>
<dbReference type="OMA" id="CALDLCI"/>
<dbReference type="InterPro" id="IPR015422">
    <property type="entry name" value="PyrdxlP-dep_Trfase_small"/>
</dbReference>
<evidence type="ECO:0000259" key="8">
    <source>
        <dbReference type="Pfam" id="PF00155"/>
    </source>
</evidence>
<evidence type="ECO:0000256" key="6">
    <source>
        <dbReference type="PIRSR" id="PIRSR000517-1"/>
    </source>
</evidence>
<dbReference type="CDD" id="cd00609">
    <property type="entry name" value="AAT_like"/>
    <property type="match status" value="1"/>
</dbReference>
<evidence type="ECO:0000313" key="9">
    <source>
        <dbReference type="EMBL" id="ACI65615.1"/>
    </source>
</evidence>
<dbReference type="Proteomes" id="UP000000759">
    <property type="component" value="Chromosome 3"/>
</dbReference>
<dbReference type="InterPro" id="IPR004838">
    <property type="entry name" value="NHTrfase_class1_PyrdxlP-BS"/>
</dbReference>
<dbReference type="eggNOG" id="KOG0259">
    <property type="taxonomic scope" value="Eukaryota"/>
</dbReference>
<dbReference type="RefSeq" id="XP_002186145.1">
    <property type="nucleotide sequence ID" value="XM_002186109.2"/>
</dbReference>
<reference evidence="9 10" key="1">
    <citation type="journal article" date="2008" name="Nature">
        <title>The Phaeodactylum genome reveals the evolutionary history of diatom genomes.</title>
        <authorList>
            <person name="Bowler C."/>
            <person name="Allen A.E."/>
            <person name="Badger J.H."/>
            <person name="Grimwood J."/>
            <person name="Jabbari K."/>
            <person name="Kuo A."/>
            <person name="Maheswari U."/>
            <person name="Martens C."/>
            <person name="Maumus F."/>
            <person name="Otillar R.P."/>
            <person name="Rayko E."/>
            <person name="Salamov A."/>
            <person name="Vandepoele K."/>
            <person name="Beszteri B."/>
            <person name="Gruber A."/>
            <person name="Heijde M."/>
            <person name="Katinka M."/>
            <person name="Mock T."/>
            <person name="Valentin K."/>
            <person name="Verret F."/>
            <person name="Berges J.A."/>
            <person name="Brownlee C."/>
            <person name="Cadoret J.P."/>
            <person name="Chiovitti A."/>
            <person name="Choi C.J."/>
            <person name="Coesel S."/>
            <person name="De Martino A."/>
            <person name="Detter J.C."/>
            <person name="Durkin C."/>
            <person name="Falciatore A."/>
            <person name="Fournet J."/>
            <person name="Haruta M."/>
            <person name="Huysman M.J."/>
            <person name="Jenkins B.D."/>
            <person name="Jiroutova K."/>
            <person name="Jorgensen R.E."/>
            <person name="Joubert Y."/>
            <person name="Kaplan A."/>
            <person name="Kroger N."/>
            <person name="Kroth P.G."/>
            <person name="La Roche J."/>
            <person name="Lindquist E."/>
            <person name="Lommer M."/>
            <person name="Martin-Jezequel V."/>
            <person name="Lopez P.J."/>
            <person name="Lucas S."/>
            <person name="Mangogna M."/>
            <person name="McGinnis K."/>
            <person name="Medlin L.K."/>
            <person name="Montsant A."/>
            <person name="Oudot-Le Secq M.P."/>
            <person name="Napoli C."/>
            <person name="Obornik M."/>
            <person name="Parker M.S."/>
            <person name="Petit J.L."/>
            <person name="Porcel B.M."/>
            <person name="Poulsen N."/>
            <person name="Robison M."/>
            <person name="Rychlewski L."/>
            <person name="Rynearson T.A."/>
            <person name="Schmutz J."/>
            <person name="Shapiro H."/>
            <person name="Siaut M."/>
            <person name="Stanley M."/>
            <person name="Sussman M.R."/>
            <person name="Taylor A.R."/>
            <person name="Vardi A."/>
            <person name="von Dassow P."/>
            <person name="Vyverman W."/>
            <person name="Willis A."/>
            <person name="Wyrwicz L.S."/>
            <person name="Rokhsar D.S."/>
            <person name="Weissenbach J."/>
            <person name="Armbrust E.V."/>
            <person name="Green B.R."/>
            <person name="Van de Peer Y."/>
            <person name="Grigoriev I.V."/>
        </authorList>
    </citation>
    <scope>NUCLEOTIDE SEQUENCE [LARGE SCALE GENOMIC DNA]</scope>
    <source>
        <strain evidence="9 10">CCAP 1055/1</strain>
    </source>
</reference>
<dbReference type="PANTHER" id="PTHR45744">
    <property type="entry name" value="TYROSINE AMINOTRANSFERASE"/>
    <property type="match status" value="1"/>
</dbReference>
<dbReference type="EMBL" id="CP001142">
    <property type="protein sequence ID" value="ACI65615.1"/>
    <property type="molecule type" value="Genomic_DNA"/>
</dbReference>
<gene>
    <name evidence="9" type="ORF">PHATR_51609</name>
</gene>
<dbReference type="NCBIfam" id="TIGR01265">
    <property type="entry name" value="tyr_nico_aTase"/>
    <property type="match status" value="1"/>
</dbReference>
<comment type="similarity">
    <text evidence="2">Belongs to the class-I pyridoxal-phosphate-dependent aminotransferase family.</text>
</comment>
<dbReference type="PROSITE" id="PS00105">
    <property type="entry name" value="AA_TRANSFER_CLASS_1"/>
    <property type="match status" value="1"/>
</dbReference>
<dbReference type="STRING" id="556484.B5Y590"/>
<keyword evidence="10" id="KW-1185">Reference proteome</keyword>
<feature type="domain" description="Aminotransferase class I/classII large" evidence="8">
    <location>
        <begin position="89"/>
        <end position="499"/>
    </location>
</feature>
<dbReference type="KEGG" id="pti:PHATR_51609"/>
<keyword evidence="5" id="KW-0663">Pyridoxal phosphate</keyword>
<dbReference type="GeneID" id="7204239"/>
<dbReference type="InterPro" id="IPR005958">
    <property type="entry name" value="TyrNic_aminoTrfase"/>
</dbReference>
<dbReference type="GO" id="GO:0006572">
    <property type="term" value="P:L-tyrosine catabolic process"/>
    <property type="evidence" value="ECO:0007669"/>
    <property type="project" value="TreeGrafter"/>
</dbReference>
<dbReference type="InParanoid" id="B5Y590"/>
<evidence type="ECO:0000256" key="2">
    <source>
        <dbReference type="ARBA" id="ARBA00007441"/>
    </source>
</evidence>
<dbReference type="PANTHER" id="PTHR45744:SF2">
    <property type="entry name" value="TYROSINE AMINOTRANSFERASE"/>
    <property type="match status" value="1"/>
</dbReference>
<dbReference type="OrthoDB" id="7042322at2759"/>
<dbReference type="GO" id="GO:0030170">
    <property type="term" value="F:pyridoxal phosphate binding"/>
    <property type="evidence" value="ECO:0007669"/>
    <property type="project" value="InterPro"/>
</dbReference>
<dbReference type="Gene3D" id="3.40.640.10">
    <property type="entry name" value="Type I PLP-dependent aspartate aminotransferase-like (Major domain)"/>
    <property type="match status" value="1"/>
</dbReference>
<dbReference type="InterPro" id="IPR015421">
    <property type="entry name" value="PyrdxlP-dep_Trfase_major"/>
</dbReference>
<proteinExistence type="inferred from homology"/>
<feature type="modified residue" description="N6-(pyridoxal phosphate)lysine" evidence="6">
    <location>
        <position position="334"/>
    </location>
</feature>
<dbReference type="AlphaFoldDB" id="B5Y590"/>
<name>B5Y590_PHATC</name>
<dbReference type="InterPro" id="IPR015424">
    <property type="entry name" value="PyrdxlP-dep_Trfase"/>
</dbReference>
<feature type="non-terminal residue" evidence="9">
    <location>
        <position position="529"/>
    </location>
</feature>
<dbReference type="PRINTS" id="PR00753">
    <property type="entry name" value="ACCSYNTHASE"/>
</dbReference>
<dbReference type="PaxDb" id="2850-Phatr51609"/>
<sequence>MTPSTRSSTNASKEKNQSADGLLGGVSPTAVVAFPSSHVVDSLTLPPRATSRQPLPASDKSIRTKNPIRAIVDPIVANVQSGRERGDGKDLISLALGDPTAAGHLTPCPAAIRAVRAVLDDNSSTKAAGYVNACGTSDARRAIAAFHSVHLAPRQHVDHDPTLSSPHGKGLTEDDVIVANGCSGALELALTSLLNPDDVLLVPLPGFPLYQVIAESHGASVLPYRLVESSGWECDLVQIESLVRMPTQRQRTGQQSARIKAIVVNNPSNPTGAVFSKDHLRRLVALCERLEIVIIADEVYGDLTFKPHKFYPMASIAAELGHQVPIITASGIGKQFLLPGWRVGWLVFQDDVYGSLSQVQAGAKRLAQVILGASHLAQTAIPSLLEPKNIEIRQWKHDLRTALQTQADILCDRLSAAPGLRVIRPGGAMYAMVRIDADVWCSSSSSADPAITSDTEWCQALLREENVFVLPGTAFGLPGTARMVFAAPPSTLMEAASRIVQFCHRHAMDAPLSNPRHRNEKIQTNGVDS</sequence>
<dbReference type="PIRSF" id="PIRSF000517">
    <property type="entry name" value="Tyr_transaminase"/>
    <property type="match status" value="1"/>
</dbReference>
<keyword evidence="4" id="KW-0808">Transferase</keyword>
<comment type="cofactor">
    <cofactor evidence="1 6">
        <name>pyridoxal 5'-phosphate</name>
        <dbReference type="ChEBI" id="CHEBI:597326"/>
    </cofactor>
</comment>
<reference evidence="10" key="2">
    <citation type="submission" date="2008-08" db="EMBL/GenBank/DDBJ databases">
        <authorList>
            <consortium name="Diatom Consortium"/>
            <person name="Grigoriev I."/>
            <person name="Grimwood J."/>
            <person name="Kuo A."/>
            <person name="Otillar R.P."/>
            <person name="Salamov A."/>
            <person name="Detter J.C."/>
            <person name="Lindquist E."/>
            <person name="Shapiro H."/>
            <person name="Lucas S."/>
            <person name="Glavina del Rio T."/>
            <person name="Pitluck S."/>
            <person name="Rokhsar D."/>
            <person name="Bowler C."/>
        </authorList>
    </citation>
    <scope>GENOME REANNOTATION</scope>
    <source>
        <strain evidence="10">CCAP 1055/1</strain>
    </source>
</reference>
<feature type="region of interest" description="Disordered" evidence="7">
    <location>
        <begin position="510"/>
        <end position="529"/>
    </location>
</feature>
<feature type="compositionally biased region" description="Polar residues" evidence="7">
    <location>
        <begin position="1"/>
        <end position="11"/>
    </location>
</feature>
<organism evidence="9 10">
    <name type="scientific">Phaeodactylum tricornutum (strain CCAP 1055/1)</name>
    <dbReference type="NCBI Taxonomy" id="556484"/>
    <lineage>
        <taxon>Eukaryota</taxon>
        <taxon>Sar</taxon>
        <taxon>Stramenopiles</taxon>
        <taxon>Ochrophyta</taxon>
        <taxon>Bacillariophyta</taxon>
        <taxon>Bacillariophyceae</taxon>
        <taxon>Bacillariophycidae</taxon>
        <taxon>Naviculales</taxon>
        <taxon>Phaeodactylaceae</taxon>
        <taxon>Phaeodactylum</taxon>
    </lineage>
</organism>
<protein>
    <recommendedName>
        <fullName evidence="8">Aminotransferase class I/classII large domain-containing protein</fullName>
    </recommendedName>
</protein>
<dbReference type="InterPro" id="IPR004839">
    <property type="entry name" value="Aminotransferase_I/II_large"/>
</dbReference>
<dbReference type="SUPFAM" id="SSF53383">
    <property type="entry name" value="PLP-dependent transferases"/>
    <property type="match status" value="1"/>
</dbReference>
<keyword evidence="3" id="KW-0032">Aminotransferase</keyword>
<dbReference type="Gene3D" id="3.90.1150.10">
    <property type="entry name" value="Aspartate Aminotransferase, domain 1"/>
    <property type="match status" value="1"/>
</dbReference>
<evidence type="ECO:0000256" key="1">
    <source>
        <dbReference type="ARBA" id="ARBA00001933"/>
    </source>
</evidence>
<evidence type="ECO:0000256" key="7">
    <source>
        <dbReference type="SAM" id="MobiDB-lite"/>
    </source>
</evidence>
<dbReference type="Pfam" id="PF00155">
    <property type="entry name" value="Aminotran_1_2"/>
    <property type="match status" value="1"/>
</dbReference>